<reference evidence="1 2" key="1">
    <citation type="journal article" date="2019" name="Int. J. Syst. Evol. Microbiol.">
        <title>The Global Catalogue of Microorganisms (GCM) 10K type strain sequencing project: providing services to taxonomists for standard genome sequencing and annotation.</title>
        <authorList>
            <consortium name="The Broad Institute Genomics Platform"/>
            <consortium name="The Broad Institute Genome Sequencing Center for Infectious Disease"/>
            <person name="Wu L."/>
            <person name="Ma J."/>
        </authorList>
    </citation>
    <scope>NUCLEOTIDE SEQUENCE [LARGE SCALE GENOMIC DNA]</scope>
    <source>
        <strain evidence="1 2">JCM 15608</strain>
    </source>
</reference>
<sequence length="183" mass="20845">MPKEQFLTVRINDKCEPLDRGDIYEDPLDEALQKESLGEVTGGGSQLNENYKIEYCELEVTITGELEKTKQFIINELNKIGIPKGSKLIHDNVEIEFGNKEIMAVCFSNILADEVYEKNDINDVLEEFDELLGEDGEMANHTEIDDETIVYFKGTSFAKMQKAINEYFTSNELCTNGRILQET</sequence>
<comment type="caution">
    <text evidence="1">The sequence shown here is derived from an EMBL/GenBank/DDBJ whole genome shotgun (WGS) entry which is preliminary data.</text>
</comment>
<keyword evidence="2" id="KW-1185">Reference proteome</keyword>
<accession>A0ABN1L893</accession>
<dbReference type="EMBL" id="BAAAFA010000008">
    <property type="protein sequence ID" value="GAA0819444.1"/>
    <property type="molecule type" value="Genomic_DNA"/>
</dbReference>
<evidence type="ECO:0000313" key="2">
    <source>
        <dbReference type="Proteomes" id="UP001500021"/>
    </source>
</evidence>
<gene>
    <name evidence="1" type="ORF">GCM10009111_23440</name>
</gene>
<name>A0ABN1L893_9GAMM</name>
<protein>
    <submittedName>
        <fullName evidence="1">Uncharacterized protein</fullName>
    </submittedName>
</protein>
<dbReference type="RefSeq" id="WP_343817652.1">
    <property type="nucleotide sequence ID" value="NZ_BAAAFA010000008.1"/>
</dbReference>
<proteinExistence type="predicted"/>
<organism evidence="1 2">
    <name type="scientific">Colwellia asteriadis</name>
    <dbReference type="NCBI Taxonomy" id="517723"/>
    <lineage>
        <taxon>Bacteria</taxon>
        <taxon>Pseudomonadati</taxon>
        <taxon>Pseudomonadota</taxon>
        <taxon>Gammaproteobacteria</taxon>
        <taxon>Alteromonadales</taxon>
        <taxon>Colwelliaceae</taxon>
        <taxon>Colwellia</taxon>
    </lineage>
</organism>
<evidence type="ECO:0000313" key="1">
    <source>
        <dbReference type="EMBL" id="GAA0819444.1"/>
    </source>
</evidence>
<dbReference type="Proteomes" id="UP001500021">
    <property type="component" value="Unassembled WGS sequence"/>
</dbReference>